<comment type="similarity">
    <text evidence="1">Belongs to the peptidase C48 family.</text>
</comment>
<dbReference type="GO" id="GO:0080090">
    <property type="term" value="P:regulation of primary metabolic process"/>
    <property type="evidence" value="ECO:0007669"/>
    <property type="project" value="UniProtKB-ARBA"/>
</dbReference>
<evidence type="ECO:0000259" key="6">
    <source>
        <dbReference type="PROSITE" id="PS50600"/>
    </source>
</evidence>
<reference evidence="7" key="1">
    <citation type="submission" date="2022-07" db="EMBL/GenBank/DDBJ databases">
        <title>Genome Sequence of Agrocybe chaxingu.</title>
        <authorList>
            <person name="Buettner E."/>
        </authorList>
    </citation>
    <scope>NUCLEOTIDE SEQUENCE</scope>
    <source>
        <strain evidence="7">MP-N11</strain>
    </source>
</reference>
<feature type="region of interest" description="Disordered" evidence="5">
    <location>
        <begin position="80"/>
        <end position="139"/>
    </location>
</feature>
<dbReference type="OrthoDB" id="1939479at2759"/>
<sequence length="584" mass="65264">MISRKRQAPESLLPLRNPKQARRTLKGYDGGPPSPSQEVGILARYRRIGQDAAVLLADTVAYWMPATITMSGQSEPFVQDEITSGSSVSSSSSVSTPRQTPSPDVKVFSNDSDGSQGDIKSQKPQAFVHSPTHSETKISSIQQYLSTRQSTFGSSQNVSNAVSSTSTSNTPSATTSASEDNSLALLDDTSLDTVHRAENFHSTPRAGPSRHSTSMHSDKVLASSSSSTEPMDRILRNTVVPTMADLRLDSTLNSSQFPLQFDTRASSRVSNTSKRHPLRHRNREHIFAKVDVDDANTFLSRALNNAKATLNSPKPPQPYIPSLEQLQISRKAQQTALDRRHAVPDSLPPDDDMAVNKLLQKRGVIAKFAREQVSDQDISRLRPGQWLNDEIINFYGAMILARSEASKENPNSSKKPSKEPWNIHYFSSFFWAKLVKEGYDKGRLAKWTKKIDIFSKDMVIFPVNHGNAHWTTAAINFRKKRLESYDSMGMAKEAVFKHLRAYLDAEHANKKSKPFDWTGWQTSAPADTPQQENGYDCGVFTCHFLEALSRGEESFAFTQKDMPYLRRRMIWEIGNAKLRDGFYV</sequence>
<dbReference type="Pfam" id="PF02902">
    <property type="entry name" value="Peptidase_C48"/>
    <property type="match status" value="1"/>
</dbReference>
<evidence type="ECO:0000256" key="4">
    <source>
        <dbReference type="ARBA" id="ARBA00022807"/>
    </source>
</evidence>
<dbReference type="FunFam" id="3.40.395.10:FF:000001">
    <property type="entry name" value="Sentrin-specific protease 1"/>
    <property type="match status" value="1"/>
</dbReference>
<feature type="compositionally biased region" description="Low complexity" evidence="5">
    <location>
        <begin position="84"/>
        <end position="95"/>
    </location>
</feature>
<comment type="caution">
    <text evidence="7">The sequence shown here is derived from an EMBL/GenBank/DDBJ whole genome shotgun (WGS) entry which is preliminary data.</text>
</comment>
<accession>A0A9W8K183</accession>
<evidence type="ECO:0000256" key="5">
    <source>
        <dbReference type="SAM" id="MobiDB-lite"/>
    </source>
</evidence>
<dbReference type="GO" id="GO:0060255">
    <property type="term" value="P:regulation of macromolecule metabolic process"/>
    <property type="evidence" value="ECO:0007669"/>
    <property type="project" value="UniProtKB-ARBA"/>
</dbReference>
<name>A0A9W8K183_9AGAR</name>
<evidence type="ECO:0000256" key="2">
    <source>
        <dbReference type="ARBA" id="ARBA00022670"/>
    </source>
</evidence>
<evidence type="ECO:0000256" key="1">
    <source>
        <dbReference type="ARBA" id="ARBA00005234"/>
    </source>
</evidence>
<dbReference type="EMBL" id="JANKHO010000638">
    <property type="protein sequence ID" value="KAJ3507661.1"/>
    <property type="molecule type" value="Genomic_DNA"/>
</dbReference>
<feature type="region of interest" description="Disordered" evidence="5">
    <location>
        <begin position="1"/>
        <end position="37"/>
    </location>
</feature>
<dbReference type="PANTHER" id="PTHR12606:SF141">
    <property type="entry name" value="GH15225P-RELATED"/>
    <property type="match status" value="1"/>
</dbReference>
<dbReference type="Gene3D" id="3.40.395.10">
    <property type="entry name" value="Adenoviral Proteinase, Chain A"/>
    <property type="match status" value="1"/>
</dbReference>
<proteinExistence type="inferred from homology"/>
<evidence type="ECO:0000313" key="7">
    <source>
        <dbReference type="EMBL" id="KAJ3507661.1"/>
    </source>
</evidence>
<feature type="compositionally biased region" description="Low complexity" evidence="5">
    <location>
        <begin position="154"/>
        <end position="183"/>
    </location>
</feature>
<feature type="region of interest" description="Disordered" evidence="5">
    <location>
        <begin position="152"/>
        <end position="183"/>
    </location>
</feature>
<keyword evidence="3" id="KW-0378">Hydrolase</keyword>
<organism evidence="7 8">
    <name type="scientific">Agrocybe chaxingu</name>
    <dbReference type="NCBI Taxonomy" id="84603"/>
    <lineage>
        <taxon>Eukaryota</taxon>
        <taxon>Fungi</taxon>
        <taxon>Dikarya</taxon>
        <taxon>Basidiomycota</taxon>
        <taxon>Agaricomycotina</taxon>
        <taxon>Agaricomycetes</taxon>
        <taxon>Agaricomycetidae</taxon>
        <taxon>Agaricales</taxon>
        <taxon>Agaricineae</taxon>
        <taxon>Strophariaceae</taxon>
        <taxon>Agrocybe</taxon>
    </lineage>
</organism>
<dbReference type="GO" id="GO:0006508">
    <property type="term" value="P:proteolysis"/>
    <property type="evidence" value="ECO:0007669"/>
    <property type="project" value="UniProtKB-KW"/>
</dbReference>
<protein>
    <recommendedName>
        <fullName evidence="6">Ubiquitin-like protease family profile domain-containing protein</fullName>
    </recommendedName>
</protein>
<dbReference type="InterPro" id="IPR003653">
    <property type="entry name" value="Peptidase_C48_C"/>
</dbReference>
<feature type="compositionally biased region" description="Polar residues" evidence="5">
    <location>
        <begin position="109"/>
        <end position="124"/>
    </location>
</feature>
<dbReference type="PROSITE" id="PS50600">
    <property type="entry name" value="ULP_PROTEASE"/>
    <property type="match status" value="1"/>
</dbReference>
<dbReference type="SUPFAM" id="SSF54001">
    <property type="entry name" value="Cysteine proteinases"/>
    <property type="match status" value="1"/>
</dbReference>
<feature type="domain" description="Ubiquitin-like protease family profile" evidence="6">
    <location>
        <begin position="371"/>
        <end position="548"/>
    </location>
</feature>
<feature type="region of interest" description="Disordered" evidence="5">
    <location>
        <begin position="200"/>
        <end position="232"/>
    </location>
</feature>
<keyword evidence="2" id="KW-0645">Protease</keyword>
<dbReference type="PANTHER" id="PTHR12606">
    <property type="entry name" value="SENTRIN/SUMO-SPECIFIC PROTEASE"/>
    <property type="match status" value="1"/>
</dbReference>
<dbReference type="GO" id="GO:0016929">
    <property type="term" value="F:deSUMOylase activity"/>
    <property type="evidence" value="ECO:0007669"/>
    <property type="project" value="TreeGrafter"/>
</dbReference>
<gene>
    <name evidence="7" type="ORF">NLJ89_g6179</name>
</gene>
<dbReference type="Proteomes" id="UP001148786">
    <property type="component" value="Unassembled WGS sequence"/>
</dbReference>
<dbReference type="AlphaFoldDB" id="A0A9W8K183"/>
<keyword evidence="4" id="KW-0788">Thiol protease</keyword>
<dbReference type="GO" id="GO:0005634">
    <property type="term" value="C:nucleus"/>
    <property type="evidence" value="ECO:0007669"/>
    <property type="project" value="TreeGrafter"/>
</dbReference>
<dbReference type="GO" id="GO:0016926">
    <property type="term" value="P:protein desumoylation"/>
    <property type="evidence" value="ECO:0007669"/>
    <property type="project" value="TreeGrafter"/>
</dbReference>
<keyword evidence="8" id="KW-1185">Reference proteome</keyword>
<evidence type="ECO:0000313" key="8">
    <source>
        <dbReference type="Proteomes" id="UP001148786"/>
    </source>
</evidence>
<evidence type="ECO:0000256" key="3">
    <source>
        <dbReference type="ARBA" id="ARBA00022801"/>
    </source>
</evidence>
<dbReference type="InterPro" id="IPR038765">
    <property type="entry name" value="Papain-like_cys_pep_sf"/>
</dbReference>